<evidence type="ECO:0000313" key="3">
    <source>
        <dbReference type="Proteomes" id="UP000029672"/>
    </source>
</evidence>
<feature type="transmembrane region" description="Helical" evidence="1">
    <location>
        <begin position="7"/>
        <end position="25"/>
    </location>
</feature>
<evidence type="ECO:0008006" key="4">
    <source>
        <dbReference type="Google" id="ProtNLM"/>
    </source>
</evidence>
<keyword evidence="3" id="KW-1185">Reference proteome</keyword>
<reference evidence="2 3" key="1">
    <citation type="submission" date="2014-10" db="EMBL/GenBank/DDBJ databases">
        <title>Whole genome sequence of Francisella endociliophora strain FSC1006, isolated from a laboratory culture of the marine ciliate Euplotes raikovi.</title>
        <authorList>
            <person name="Granberg M."/>
            <person name="Backman S."/>
            <person name="Lundmark E."/>
            <person name="Nilsson E."/>
            <person name="Karlsson E."/>
            <person name="Thelaus J."/>
            <person name="Ohrman C."/>
            <person name="Larkeryd A."/>
            <person name="Stenberg P."/>
        </authorList>
    </citation>
    <scope>NUCLEOTIDE SEQUENCE [LARGE SCALE GENOMIC DNA]</scope>
    <source>
        <strain evidence="2 3">FSC1006</strain>
    </source>
</reference>
<dbReference type="STRING" id="1547445.LO80_02980"/>
<gene>
    <name evidence="2" type="ORF">LO80_02980</name>
</gene>
<proteinExistence type="predicted"/>
<accession>A0A097ENA2</accession>
<dbReference type="Pfam" id="PF04286">
    <property type="entry name" value="DUF445"/>
    <property type="match status" value="1"/>
</dbReference>
<evidence type="ECO:0000313" key="2">
    <source>
        <dbReference type="EMBL" id="AIT09040.1"/>
    </source>
</evidence>
<dbReference type="AlphaFoldDB" id="A0A097ENA2"/>
<dbReference type="RefSeq" id="WP_040008405.1">
    <property type="nucleotide sequence ID" value="NZ_CP009574.1"/>
</dbReference>
<sequence>MNVFNKSFMTNLIALVLAGVGWYFVEPHIKNIGFYALSGALTNWIAIYMLFEKIPFLYGSGIIPNKFESFKRAIKKMIMEQFFSQENLNKFLASEDIKKYLSNTLASKIDYNKIFDSFVEMLMSSKYGSMIDMFLGGRDALEGLREPFIKKLDSKVLELISELDINSDSISQKASEKIEKVIDNRLEELTPIMVKEMIQKIIREHLGWLVVWGGVFGGLIGLGASFIA</sequence>
<evidence type="ECO:0000256" key="1">
    <source>
        <dbReference type="SAM" id="Phobius"/>
    </source>
</evidence>
<keyword evidence="1" id="KW-0472">Membrane</keyword>
<keyword evidence="1" id="KW-0812">Transmembrane</keyword>
<dbReference type="OrthoDB" id="5565224at2"/>
<dbReference type="InterPro" id="IPR007383">
    <property type="entry name" value="DUF445"/>
</dbReference>
<dbReference type="PANTHER" id="PTHR38568:SF1">
    <property type="entry name" value="DUF445 DOMAIN-CONTAINING PROTEIN"/>
    <property type="match status" value="1"/>
</dbReference>
<name>A0A097ENA2_9GAMM</name>
<dbReference type="PANTHER" id="PTHR38568">
    <property type="entry name" value="DUF445 DOMAIN-CONTAINING PROTEIN-RELATED"/>
    <property type="match status" value="1"/>
</dbReference>
<dbReference type="EMBL" id="CP009574">
    <property type="protein sequence ID" value="AIT09040.1"/>
    <property type="molecule type" value="Genomic_DNA"/>
</dbReference>
<feature type="transmembrane region" description="Helical" evidence="1">
    <location>
        <begin position="206"/>
        <end position="227"/>
    </location>
</feature>
<dbReference type="Proteomes" id="UP000029672">
    <property type="component" value="Chromosome"/>
</dbReference>
<dbReference type="HOGENOM" id="CLU_077507_0_0_6"/>
<organism evidence="2 3">
    <name type="scientific">Candidatus Francisella endociliophora</name>
    <dbReference type="NCBI Taxonomy" id="653937"/>
    <lineage>
        <taxon>Bacteria</taxon>
        <taxon>Pseudomonadati</taxon>
        <taxon>Pseudomonadota</taxon>
        <taxon>Gammaproteobacteria</taxon>
        <taxon>Thiotrichales</taxon>
        <taxon>Francisellaceae</taxon>
        <taxon>Francisella</taxon>
    </lineage>
</organism>
<dbReference type="eggNOG" id="COG2733">
    <property type="taxonomic scope" value="Bacteria"/>
</dbReference>
<protein>
    <recommendedName>
        <fullName evidence="4">DUF445 domain-containing protein</fullName>
    </recommendedName>
</protein>
<keyword evidence="1" id="KW-1133">Transmembrane helix</keyword>
<feature type="transmembrane region" description="Helical" evidence="1">
    <location>
        <begin position="31"/>
        <end position="51"/>
    </location>
</feature>
<dbReference type="KEGG" id="frf:LO80_02980"/>